<dbReference type="CDD" id="cd03114">
    <property type="entry name" value="MMAA-like"/>
    <property type="match status" value="1"/>
</dbReference>
<dbReference type="Proteomes" id="UP000281647">
    <property type="component" value="Unassembled WGS sequence"/>
</dbReference>
<dbReference type="InterPro" id="IPR005129">
    <property type="entry name" value="GTPase_ArgK"/>
</dbReference>
<evidence type="ECO:0000313" key="8">
    <source>
        <dbReference type="Proteomes" id="UP000281647"/>
    </source>
</evidence>
<dbReference type="InterPro" id="IPR027417">
    <property type="entry name" value="P-loop_NTPase"/>
</dbReference>
<dbReference type="InterPro" id="IPR029069">
    <property type="entry name" value="HotDog_dom_sf"/>
</dbReference>
<dbReference type="NCBIfam" id="TIGR00750">
    <property type="entry name" value="lao"/>
    <property type="match status" value="1"/>
</dbReference>
<dbReference type="InterPro" id="IPR006683">
    <property type="entry name" value="Thioestr_dom"/>
</dbReference>
<comment type="caution">
    <text evidence="7">The sequence shown here is derived from an EMBL/GenBank/DDBJ whole genome shotgun (WGS) entry which is preliminary data.</text>
</comment>
<dbReference type="Gene3D" id="3.40.50.300">
    <property type="entry name" value="P-loop containing nucleotide triphosphate hydrolases"/>
    <property type="match status" value="1"/>
</dbReference>
<dbReference type="GO" id="GO:0016289">
    <property type="term" value="F:acyl-CoA hydrolase activity"/>
    <property type="evidence" value="ECO:0007669"/>
    <property type="project" value="UniProtKB-ARBA"/>
</dbReference>
<dbReference type="Pfam" id="PF03308">
    <property type="entry name" value="MeaB"/>
    <property type="match status" value="1"/>
</dbReference>
<dbReference type="Gene3D" id="3.10.129.10">
    <property type="entry name" value="Hotdog Thioesterase"/>
    <property type="match status" value="1"/>
</dbReference>
<dbReference type="InterPro" id="IPR052040">
    <property type="entry name" value="GTPase/Isobutyryl-CoA_mutase"/>
</dbReference>
<evidence type="ECO:0000256" key="2">
    <source>
        <dbReference type="ARBA" id="ARBA00022741"/>
    </source>
</evidence>
<accession>A0A432VB60</accession>
<evidence type="ECO:0000256" key="5">
    <source>
        <dbReference type="ARBA" id="ARBA00023186"/>
    </source>
</evidence>
<dbReference type="NCBIfam" id="TIGR00369">
    <property type="entry name" value="unchar_dom_1"/>
    <property type="match status" value="1"/>
</dbReference>
<dbReference type="Pfam" id="PF03061">
    <property type="entry name" value="4HBT"/>
    <property type="match status" value="1"/>
</dbReference>
<organism evidence="7 8">
    <name type="scientific">Borborobacter arsenicus</name>
    <dbReference type="NCBI Taxonomy" id="1851146"/>
    <lineage>
        <taxon>Bacteria</taxon>
        <taxon>Pseudomonadati</taxon>
        <taxon>Pseudomonadota</taxon>
        <taxon>Alphaproteobacteria</taxon>
        <taxon>Hyphomicrobiales</taxon>
        <taxon>Phyllobacteriaceae</taxon>
        <taxon>Borborobacter</taxon>
    </lineage>
</organism>
<keyword evidence="2" id="KW-0547">Nucleotide-binding</keyword>
<name>A0A432VB60_9HYPH</name>
<evidence type="ECO:0000256" key="1">
    <source>
        <dbReference type="ARBA" id="ARBA00009625"/>
    </source>
</evidence>
<evidence type="ECO:0000256" key="4">
    <source>
        <dbReference type="ARBA" id="ARBA00023134"/>
    </source>
</evidence>
<feature type="domain" description="Thioesterase" evidence="6">
    <location>
        <begin position="328"/>
        <end position="395"/>
    </location>
</feature>
<dbReference type="AlphaFoldDB" id="A0A432VB60"/>
<keyword evidence="3" id="KW-0378">Hydrolase</keyword>
<evidence type="ECO:0000313" key="7">
    <source>
        <dbReference type="EMBL" id="RUM99411.1"/>
    </source>
</evidence>
<dbReference type="SUPFAM" id="SSF54637">
    <property type="entry name" value="Thioesterase/thiol ester dehydrase-isomerase"/>
    <property type="match status" value="1"/>
</dbReference>
<sequence length="416" mass="43604">MEVLDLDHAGLVAGVLDGDRRAIARMLTLFDDASPGSREAAGSLAAHAGRALVVGITGVPGAGKSTLVNALLGAWLERGHKVAILAIDPSSPISGGAVLGDRIRMGEHGSHPNAFIRSFSARGELGGLSRATRAAVDCFDAAGFDRVIVETVGAGQSETAITAMADTRVVLCPPGLGDGIQAIKAGILEIADVLAVSKADLPRAGETAHELREMLTLRRANPDQAWKTRVMLVSAPEMKGIAELIEAVEEHGRVNGHGRRLKSPALDIRQGHGTLENSGDADVWRERLSALTERDGLCATLGISVVAGGPGRAEVAMTVDARHMNFNGGCHGGTIFALADAAFGLASNSHGALASGIDAHITFQVGVRPGDRLIARAYEYSRSKRIGVYRTEVLRIEKENKETPVSAFTGTVYIKQ</sequence>
<gene>
    <name evidence="7" type="primary">meaB</name>
    <name evidence="7" type="ORF">EET67_00390</name>
</gene>
<dbReference type="GO" id="GO:0005525">
    <property type="term" value="F:GTP binding"/>
    <property type="evidence" value="ECO:0007669"/>
    <property type="project" value="UniProtKB-KW"/>
</dbReference>
<keyword evidence="5" id="KW-0143">Chaperone</keyword>
<dbReference type="InterPro" id="IPR003736">
    <property type="entry name" value="PAAI_dom"/>
</dbReference>
<keyword evidence="4" id="KW-0342">GTP-binding</keyword>
<dbReference type="GO" id="GO:0003924">
    <property type="term" value="F:GTPase activity"/>
    <property type="evidence" value="ECO:0007669"/>
    <property type="project" value="InterPro"/>
</dbReference>
<reference evidence="7 8" key="1">
    <citation type="submission" date="2018-11" db="EMBL/GenBank/DDBJ databases">
        <title>Pseudaminobacter arsenicus sp. nov., an arsenic-resistant bacterium isolated from arsenic-rich aquifers.</title>
        <authorList>
            <person name="Mu Y."/>
        </authorList>
    </citation>
    <scope>NUCLEOTIDE SEQUENCE [LARGE SCALE GENOMIC DNA]</scope>
    <source>
        <strain evidence="7 8">CB3</strain>
    </source>
</reference>
<dbReference type="EMBL" id="RKST01000001">
    <property type="protein sequence ID" value="RUM99411.1"/>
    <property type="molecule type" value="Genomic_DNA"/>
</dbReference>
<dbReference type="PANTHER" id="PTHR43087:SF1">
    <property type="entry name" value="LAO_AO TRANSPORT SYSTEM ATPASE"/>
    <property type="match status" value="1"/>
</dbReference>
<proteinExistence type="inferred from homology"/>
<dbReference type="CDD" id="cd03443">
    <property type="entry name" value="PaaI_thioesterase"/>
    <property type="match status" value="1"/>
</dbReference>
<evidence type="ECO:0000256" key="3">
    <source>
        <dbReference type="ARBA" id="ARBA00022801"/>
    </source>
</evidence>
<protein>
    <submittedName>
        <fullName evidence="7">Methylmalonyl Co-A mutase-associated GTPase MeaB</fullName>
    </submittedName>
</protein>
<dbReference type="RefSeq" id="WP_128625651.1">
    <property type="nucleotide sequence ID" value="NZ_RKST01000001.1"/>
</dbReference>
<keyword evidence="8" id="KW-1185">Reference proteome</keyword>
<dbReference type="PANTHER" id="PTHR43087">
    <property type="entry name" value="LYSINE/ARGININE/ORNITHINE TRANSPORT SYSTEM KINASE"/>
    <property type="match status" value="1"/>
</dbReference>
<comment type="similarity">
    <text evidence="1">Belongs to the SIMIBI class G3E GTPase family. ArgK/MeaB subfamily.</text>
</comment>
<dbReference type="OrthoDB" id="9778292at2"/>
<evidence type="ECO:0000259" key="6">
    <source>
        <dbReference type="Pfam" id="PF03061"/>
    </source>
</evidence>
<dbReference type="SUPFAM" id="SSF52540">
    <property type="entry name" value="P-loop containing nucleoside triphosphate hydrolases"/>
    <property type="match status" value="1"/>
</dbReference>